<dbReference type="Proteomes" id="UP001187192">
    <property type="component" value="Unassembled WGS sequence"/>
</dbReference>
<evidence type="ECO:0000313" key="1">
    <source>
        <dbReference type="EMBL" id="GMN62953.1"/>
    </source>
</evidence>
<gene>
    <name evidence="1" type="ORF">TIFTF001_032035</name>
</gene>
<comment type="caution">
    <text evidence="1">The sequence shown here is derived from an EMBL/GenBank/DDBJ whole genome shotgun (WGS) entry which is preliminary data.</text>
</comment>
<sequence length="87" mass="9501">MGNAIGGEPRGGVLWVCGFSVENGESGSTETKASEIRKSMEVDGGELKRGLDFLAGKMLDTSLYACIAEEGFRERQRETPVRRSLFK</sequence>
<dbReference type="AlphaFoldDB" id="A0AA88DWP1"/>
<keyword evidence="2" id="KW-1185">Reference proteome</keyword>
<accession>A0AA88DWP1</accession>
<protein>
    <submittedName>
        <fullName evidence="1">Uncharacterized protein</fullName>
    </submittedName>
</protein>
<organism evidence="1 2">
    <name type="scientific">Ficus carica</name>
    <name type="common">Common fig</name>
    <dbReference type="NCBI Taxonomy" id="3494"/>
    <lineage>
        <taxon>Eukaryota</taxon>
        <taxon>Viridiplantae</taxon>
        <taxon>Streptophyta</taxon>
        <taxon>Embryophyta</taxon>
        <taxon>Tracheophyta</taxon>
        <taxon>Spermatophyta</taxon>
        <taxon>Magnoliopsida</taxon>
        <taxon>eudicotyledons</taxon>
        <taxon>Gunneridae</taxon>
        <taxon>Pentapetalae</taxon>
        <taxon>rosids</taxon>
        <taxon>fabids</taxon>
        <taxon>Rosales</taxon>
        <taxon>Moraceae</taxon>
        <taxon>Ficeae</taxon>
        <taxon>Ficus</taxon>
    </lineage>
</organism>
<dbReference type="EMBL" id="BTGU01000138">
    <property type="protein sequence ID" value="GMN62953.1"/>
    <property type="molecule type" value="Genomic_DNA"/>
</dbReference>
<proteinExistence type="predicted"/>
<name>A0AA88DWP1_FICCA</name>
<reference evidence="1" key="1">
    <citation type="submission" date="2023-07" db="EMBL/GenBank/DDBJ databases">
        <title>draft genome sequence of fig (Ficus carica).</title>
        <authorList>
            <person name="Takahashi T."/>
            <person name="Nishimura K."/>
        </authorList>
    </citation>
    <scope>NUCLEOTIDE SEQUENCE</scope>
</reference>
<evidence type="ECO:0000313" key="2">
    <source>
        <dbReference type="Proteomes" id="UP001187192"/>
    </source>
</evidence>